<reference evidence="2" key="1">
    <citation type="submission" date="2017-09" db="EMBL/GenBank/DDBJ databases">
        <title>Depth-based differentiation of microbial function through sediment-hosted aquifers and enrichment of novel symbionts in the deep terrestrial subsurface.</title>
        <authorList>
            <person name="Probst A.J."/>
            <person name="Ladd B."/>
            <person name="Jarett J.K."/>
            <person name="Geller-Mcgrath D.E."/>
            <person name="Sieber C.M.K."/>
            <person name="Emerson J.B."/>
            <person name="Anantharaman K."/>
            <person name="Thomas B.C."/>
            <person name="Malmstrom R."/>
            <person name="Stieglmeier M."/>
            <person name="Klingl A."/>
            <person name="Woyke T."/>
            <person name="Ryan C.M."/>
            <person name="Banfield J.F."/>
        </authorList>
    </citation>
    <scope>NUCLEOTIDE SEQUENCE [LARGE SCALE GENOMIC DNA]</scope>
</reference>
<evidence type="ECO:0000313" key="1">
    <source>
        <dbReference type="EMBL" id="PIR72575.1"/>
    </source>
</evidence>
<protein>
    <submittedName>
        <fullName evidence="1">Uncharacterized protein</fullName>
    </submittedName>
</protein>
<sequence>MNNQVTISKREYRRLLDRAFRFEHLKQLLQEDIFSLPPTRDTKEIIKEFQETGKYTKKFIDSLARGLRRSSYFK</sequence>
<evidence type="ECO:0000313" key="2">
    <source>
        <dbReference type="Proteomes" id="UP000228756"/>
    </source>
</evidence>
<dbReference type="AlphaFoldDB" id="A0A2M6NSG6"/>
<dbReference type="Proteomes" id="UP000228756">
    <property type="component" value="Unassembled WGS sequence"/>
</dbReference>
<proteinExistence type="predicted"/>
<organism evidence="1 2">
    <name type="scientific">Candidatus Nealsonbacteria bacterium CG10_big_fil_rev_8_21_14_0_10_36_24</name>
    <dbReference type="NCBI Taxonomy" id="1974710"/>
    <lineage>
        <taxon>Bacteria</taxon>
        <taxon>Candidatus Nealsoniibacteriota</taxon>
    </lineage>
</organism>
<comment type="caution">
    <text evidence="1">The sequence shown here is derived from an EMBL/GenBank/DDBJ whole genome shotgun (WGS) entry which is preliminary data.</text>
</comment>
<gene>
    <name evidence="1" type="ORF">COU42_00885</name>
</gene>
<accession>A0A2M6NSG6</accession>
<dbReference type="EMBL" id="PFCJ01000009">
    <property type="protein sequence ID" value="PIR72575.1"/>
    <property type="molecule type" value="Genomic_DNA"/>
</dbReference>
<name>A0A2M6NSG6_9BACT</name>